<dbReference type="PROSITE" id="PS51257">
    <property type="entry name" value="PROKAR_LIPOPROTEIN"/>
    <property type="match status" value="1"/>
</dbReference>
<evidence type="ECO:0000313" key="4">
    <source>
        <dbReference type="EMBL" id="HIX52715.1"/>
    </source>
</evidence>
<gene>
    <name evidence="4" type="ORF">IAA28_07910</name>
</gene>
<name>A0A9D1W4Y6_9FIRM</name>
<evidence type="ECO:0000313" key="5">
    <source>
        <dbReference type="Proteomes" id="UP000886780"/>
    </source>
</evidence>
<organism evidence="4 5">
    <name type="scientific">Candidatus Lachnoclostridium stercoripullorum</name>
    <dbReference type="NCBI Taxonomy" id="2838635"/>
    <lineage>
        <taxon>Bacteria</taxon>
        <taxon>Bacillati</taxon>
        <taxon>Bacillota</taxon>
        <taxon>Clostridia</taxon>
        <taxon>Lachnospirales</taxon>
        <taxon>Lachnospiraceae</taxon>
    </lineage>
</organism>
<keyword evidence="1" id="KW-0677">Repeat</keyword>
<evidence type="ECO:0000259" key="3">
    <source>
        <dbReference type="PROSITE" id="PS51272"/>
    </source>
</evidence>
<dbReference type="Proteomes" id="UP000886780">
    <property type="component" value="Unassembled WGS sequence"/>
</dbReference>
<reference evidence="4" key="1">
    <citation type="journal article" date="2021" name="PeerJ">
        <title>Extensive microbial diversity within the chicken gut microbiome revealed by metagenomics and culture.</title>
        <authorList>
            <person name="Gilroy R."/>
            <person name="Ravi A."/>
            <person name="Getino M."/>
            <person name="Pursley I."/>
            <person name="Horton D.L."/>
            <person name="Alikhan N.F."/>
            <person name="Baker D."/>
            <person name="Gharbi K."/>
            <person name="Hall N."/>
            <person name="Watson M."/>
            <person name="Adriaenssens E.M."/>
            <person name="Foster-Nyarko E."/>
            <person name="Jarju S."/>
            <person name="Secka A."/>
            <person name="Antonio M."/>
            <person name="Oren A."/>
            <person name="Chaudhuri R.R."/>
            <person name="La Ragione R."/>
            <person name="Hildebrand F."/>
            <person name="Pallen M.J."/>
        </authorList>
    </citation>
    <scope>NUCLEOTIDE SEQUENCE</scope>
    <source>
        <strain evidence="4">ChiGjej4B4-12881</strain>
    </source>
</reference>
<evidence type="ECO:0000256" key="2">
    <source>
        <dbReference type="SAM" id="SignalP"/>
    </source>
</evidence>
<dbReference type="PROSITE" id="PS51272">
    <property type="entry name" value="SLH"/>
    <property type="match status" value="1"/>
</dbReference>
<keyword evidence="2" id="KW-0732">Signal</keyword>
<dbReference type="Pfam" id="PF00395">
    <property type="entry name" value="SLH"/>
    <property type="match status" value="1"/>
</dbReference>
<evidence type="ECO:0000256" key="1">
    <source>
        <dbReference type="ARBA" id="ARBA00022737"/>
    </source>
</evidence>
<reference evidence="4" key="2">
    <citation type="submission" date="2021-04" db="EMBL/GenBank/DDBJ databases">
        <authorList>
            <person name="Gilroy R."/>
        </authorList>
    </citation>
    <scope>NUCLEOTIDE SEQUENCE</scope>
    <source>
        <strain evidence="4">ChiGjej4B4-12881</strain>
    </source>
</reference>
<accession>A0A9D1W4Y6</accession>
<comment type="caution">
    <text evidence="4">The sequence shown here is derived from an EMBL/GenBank/DDBJ whole genome shotgun (WGS) entry which is preliminary data.</text>
</comment>
<feature type="chain" id="PRO_5038993922" evidence="2">
    <location>
        <begin position="27"/>
        <end position="369"/>
    </location>
</feature>
<dbReference type="EMBL" id="DXEU01000142">
    <property type="protein sequence ID" value="HIX52715.1"/>
    <property type="molecule type" value="Genomic_DNA"/>
</dbReference>
<sequence length="369" mass="40459">MNIRIPAAVLAAVSAACVLTPAEAEAASSSSTEFELRKKVIGISGITDLTGIYQPVTRAQFAQMLVNASEYRNITSDHSTVSVYADVPKDNMYASYIRTAVTNGWMTGYLGGVFRPDQHVTLQEAARGVLALLGYTNESFSGDQMGGRMSMFEYLDLNDEIGKSGSDTLTKEDCINLFYNLLKAKPKESSGIYGAVLGCELTSDGEINPLAMADNSLKGPKVVTEWSRFEESMPFGMGEANFFVNGTGVEMETFKSYLNSGYLVIYYNPGAKTVWAYSESADGYSDRNVINGHITHIYYNSSDVMTPTEVELDSSGERYRLDSSEMQFAFSMYGTLEVGDRITLIYSTSTSADGMETYTVMDYVDDDID</sequence>
<feature type="signal peptide" evidence="2">
    <location>
        <begin position="1"/>
        <end position="26"/>
    </location>
</feature>
<dbReference type="InterPro" id="IPR001119">
    <property type="entry name" value="SLH_dom"/>
</dbReference>
<dbReference type="AlphaFoldDB" id="A0A9D1W4Y6"/>
<protein>
    <submittedName>
        <fullName evidence="4">S-layer homology domain-containing protein</fullName>
    </submittedName>
</protein>
<proteinExistence type="predicted"/>
<feature type="domain" description="SLH" evidence="3">
    <location>
        <begin position="80"/>
        <end position="143"/>
    </location>
</feature>